<sequence>MPKSIHYMGYVVSGKAEPLAEGNWAGGYTIMTEAGQVSIRTTSAVVVREMQEAACRAGIVYGLIHVDESLQAHMG</sequence>
<gene>
    <name evidence="1" type="ORF">JJB74_32045</name>
</gene>
<dbReference type="EMBL" id="JAEPBG010000045">
    <property type="protein sequence ID" value="MBK4739245.1"/>
    <property type="molecule type" value="Genomic_DNA"/>
</dbReference>
<evidence type="ECO:0000313" key="2">
    <source>
        <dbReference type="Proteomes" id="UP000622890"/>
    </source>
</evidence>
<dbReference type="AlphaFoldDB" id="A0A934SZ81"/>
<accession>A0A934SZ81</accession>
<dbReference type="RefSeq" id="WP_200598611.1">
    <property type="nucleotide sequence ID" value="NZ_JAEPBG010000045.1"/>
</dbReference>
<reference evidence="1" key="1">
    <citation type="submission" date="2021-01" db="EMBL/GenBank/DDBJ databases">
        <title>Genome sequence of strain Noviherbaspirillum sp. DKR-6.</title>
        <authorList>
            <person name="Chaudhary D.K."/>
        </authorList>
    </citation>
    <scope>NUCLEOTIDE SEQUENCE</scope>
    <source>
        <strain evidence="1">DKR-6</strain>
    </source>
</reference>
<comment type="caution">
    <text evidence="1">The sequence shown here is derived from an EMBL/GenBank/DDBJ whole genome shotgun (WGS) entry which is preliminary data.</text>
</comment>
<dbReference type="Proteomes" id="UP000622890">
    <property type="component" value="Unassembled WGS sequence"/>
</dbReference>
<protein>
    <submittedName>
        <fullName evidence="1">Uncharacterized protein</fullName>
    </submittedName>
</protein>
<organism evidence="1 2">
    <name type="scientific">Noviherbaspirillum pedocola</name>
    <dbReference type="NCBI Taxonomy" id="2801341"/>
    <lineage>
        <taxon>Bacteria</taxon>
        <taxon>Pseudomonadati</taxon>
        <taxon>Pseudomonadota</taxon>
        <taxon>Betaproteobacteria</taxon>
        <taxon>Burkholderiales</taxon>
        <taxon>Oxalobacteraceae</taxon>
        <taxon>Noviherbaspirillum</taxon>
    </lineage>
</organism>
<proteinExistence type="predicted"/>
<evidence type="ECO:0000313" key="1">
    <source>
        <dbReference type="EMBL" id="MBK4739245.1"/>
    </source>
</evidence>
<name>A0A934SZ81_9BURK</name>
<keyword evidence="2" id="KW-1185">Reference proteome</keyword>